<feature type="region of interest" description="Disordered" evidence="1">
    <location>
        <begin position="37"/>
        <end position="221"/>
    </location>
</feature>
<organism evidence="2 3">
    <name type="scientific">Puccinia coronata f. sp. avenae</name>
    <dbReference type="NCBI Taxonomy" id="200324"/>
    <lineage>
        <taxon>Eukaryota</taxon>
        <taxon>Fungi</taxon>
        <taxon>Dikarya</taxon>
        <taxon>Basidiomycota</taxon>
        <taxon>Pucciniomycotina</taxon>
        <taxon>Pucciniomycetes</taxon>
        <taxon>Pucciniales</taxon>
        <taxon>Pucciniaceae</taxon>
        <taxon>Puccinia</taxon>
    </lineage>
</organism>
<gene>
    <name evidence="2" type="ORF">PCASD_08937</name>
</gene>
<dbReference type="AlphaFoldDB" id="A0A2N5UMV5"/>
<evidence type="ECO:0000313" key="2">
    <source>
        <dbReference type="EMBL" id="PLW39079.1"/>
    </source>
</evidence>
<feature type="compositionally biased region" description="Polar residues" evidence="1">
    <location>
        <begin position="197"/>
        <end position="219"/>
    </location>
</feature>
<proteinExistence type="predicted"/>
<evidence type="ECO:0000313" key="3">
    <source>
        <dbReference type="Proteomes" id="UP000235392"/>
    </source>
</evidence>
<protein>
    <submittedName>
        <fullName evidence="2">Uncharacterized protein</fullName>
    </submittedName>
</protein>
<dbReference type="Proteomes" id="UP000235392">
    <property type="component" value="Unassembled WGS sequence"/>
</dbReference>
<reference evidence="2 3" key="1">
    <citation type="submission" date="2017-11" db="EMBL/GenBank/DDBJ databases">
        <title>De novo assembly and phasing of dikaryotic genomes from two isolates of Puccinia coronata f. sp. avenae, the causal agent of oat crown rust.</title>
        <authorList>
            <person name="Miller M.E."/>
            <person name="Zhang Y."/>
            <person name="Omidvar V."/>
            <person name="Sperschneider J."/>
            <person name="Schwessinger B."/>
            <person name="Raley C."/>
            <person name="Palmer J.M."/>
            <person name="Garnica D."/>
            <person name="Upadhyaya N."/>
            <person name="Rathjen J."/>
            <person name="Taylor J.M."/>
            <person name="Park R.F."/>
            <person name="Dodds P.N."/>
            <person name="Hirsch C.D."/>
            <person name="Kianian S.F."/>
            <person name="Figueroa M."/>
        </authorList>
    </citation>
    <scope>NUCLEOTIDE SEQUENCE [LARGE SCALE GENOMIC DNA]</scope>
    <source>
        <strain evidence="2">12SD80</strain>
    </source>
</reference>
<feature type="compositionally biased region" description="Basic and acidic residues" evidence="1">
    <location>
        <begin position="65"/>
        <end position="83"/>
    </location>
</feature>
<feature type="compositionally biased region" description="Low complexity" evidence="1">
    <location>
        <begin position="43"/>
        <end position="63"/>
    </location>
</feature>
<sequence>MDGDPGIDLDNPPITDEFVLEPVVLGLNKGVVAATLDSRSQAGTSKLTKGGVSKSTKGGASKSPKSREKSNGQGPKDPKDDSKRRKQVFTPMQILPNGRVMAPRSIKAVEAEARRRAAAAKKTPTAPSESLPDSNHSSEPQDEEDLALPPPLNFDDEEEATTTSPKAGHATNPLELSDDKLSTTGSESAPPPCQRVASRQQTVASPQASCQQTVASPPHTSDVEMPGLAAQLGVHRLPVRKAACSPAGDGVHNEFSCLSVERKRGASPSPTRKQPVSHVSLTRTSDQATNKYFGDEDRLNSSLAPTSLRVNSSLPLDALPKAPLTKEGRELTLEGFLKRCNFSLDDMNARGLLSLNCIGHWDSF</sequence>
<feature type="compositionally biased region" description="Polar residues" evidence="1">
    <location>
        <begin position="268"/>
        <end position="287"/>
    </location>
</feature>
<name>A0A2N5UMV5_9BASI</name>
<evidence type="ECO:0000256" key="1">
    <source>
        <dbReference type="SAM" id="MobiDB-lite"/>
    </source>
</evidence>
<comment type="caution">
    <text evidence="2">The sequence shown here is derived from an EMBL/GenBank/DDBJ whole genome shotgun (WGS) entry which is preliminary data.</text>
</comment>
<feature type="region of interest" description="Disordered" evidence="1">
    <location>
        <begin position="262"/>
        <end position="287"/>
    </location>
</feature>
<dbReference type="EMBL" id="PGCI01000119">
    <property type="protein sequence ID" value="PLW39079.1"/>
    <property type="molecule type" value="Genomic_DNA"/>
</dbReference>
<accession>A0A2N5UMV5</accession>